<proteinExistence type="predicted"/>
<dbReference type="EMBL" id="JBGBZA010000002">
    <property type="protein sequence ID" value="MEY9314832.1"/>
    <property type="molecule type" value="Genomic_DNA"/>
</dbReference>
<protein>
    <submittedName>
        <fullName evidence="1">Uncharacterized protein</fullName>
    </submittedName>
</protein>
<accession>A0ABV4EUI8</accession>
<keyword evidence="2" id="KW-1185">Reference proteome</keyword>
<sequence length="212" mass="23730">MWTVVLAEELSFKKTLLPAEQDRPDVARKRTCWKAHQGRINVARLVFIDKTWIKTNMAPLRGWRPCGQRLQASARFGHWKTMTFIATLRHDRISALAPSMVSSSRCTSRTCWPLPSHLARSLFSTTMAATKEKRLAKLSAPEAPTASSCRPIALTSIRSSRSSPNSNTSCELRLVMSRPPGERLVNSSISSEEECTNYLKTSGYALCKDSML</sequence>
<name>A0ABV4EUI8_BRAEL</name>
<evidence type="ECO:0000313" key="1">
    <source>
        <dbReference type="EMBL" id="MEY9314832.1"/>
    </source>
</evidence>
<reference evidence="1 2" key="1">
    <citation type="submission" date="2024-07" db="EMBL/GenBank/DDBJ databases">
        <title>Genomic Encyclopedia of Type Strains, Phase V (KMG-V): Genome sequencing to study the core and pangenomes of soil and plant-associated prokaryotes.</title>
        <authorList>
            <person name="Whitman W."/>
        </authorList>
    </citation>
    <scope>NUCLEOTIDE SEQUENCE [LARGE SCALE GENOMIC DNA]</scope>
    <source>
        <strain evidence="1 2">USDA 415</strain>
    </source>
</reference>
<comment type="caution">
    <text evidence="1">The sequence shown here is derived from an EMBL/GenBank/DDBJ whole genome shotgun (WGS) entry which is preliminary data.</text>
</comment>
<evidence type="ECO:0000313" key="2">
    <source>
        <dbReference type="Proteomes" id="UP001565471"/>
    </source>
</evidence>
<organism evidence="1 2">
    <name type="scientific">Bradyrhizobium elkanii</name>
    <dbReference type="NCBI Taxonomy" id="29448"/>
    <lineage>
        <taxon>Bacteria</taxon>
        <taxon>Pseudomonadati</taxon>
        <taxon>Pseudomonadota</taxon>
        <taxon>Alphaproteobacteria</taxon>
        <taxon>Hyphomicrobiales</taxon>
        <taxon>Nitrobacteraceae</taxon>
        <taxon>Bradyrhizobium</taxon>
    </lineage>
</organism>
<gene>
    <name evidence="1" type="ORF">ABIF29_001631</name>
</gene>
<dbReference type="Proteomes" id="UP001565471">
    <property type="component" value="Unassembled WGS sequence"/>
</dbReference>